<keyword evidence="5" id="KW-0539">Nucleus</keyword>
<dbReference type="PANTHER" id="PTHR21736:SF40">
    <property type="entry name" value="OBERON-LIKE PHD FINGER DOMAIN-CONTAINING PROTEIN"/>
    <property type="match status" value="1"/>
</dbReference>
<gene>
    <name evidence="8" type="ORF">RDI58_009861</name>
</gene>
<dbReference type="GO" id="GO:0010492">
    <property type="term" value="P:maintenance of shoot apical meristem identity"/>
    <property type="evidence" value="ECO:0007669"/>
    <property type="project" value="TreeGrafter"/>
</dbReference>
<dbReference type="Proteomes" id="UP001371456">
    <property type="component" value="Unassembled WGS sequence"/>
</dbReference>
<evidence type="ECO:0000256" key="1">
    <source>
        <dbReference type="ARBA" id="ARBA00004123"/>
    </source>
</evidence>
<dbReference type="InterPro" id="IPR004082">
    <property type="entry name" value="OBERON"/>
</dbReference>
<proteinExistence type="predicted"/>
<dbReference type="Pfam" id="PF07227">
    <property type="entry name" value="PHD_Oberon"/>
    <property type="match status" value="1"/>
</dbReference>
<keyword evidence="3" id="KW-0863">Zinc-finger</keyword>
<evidence type="ECO:0000256" key="3">
    <source>
        <dbReference type="ARBA" id="ARBA00022771"/>
    </source>
</evidence>
<keyword evidence="2" id="KW-0479">Metal-binding</keyword>
<evidence type="ECO:0000256" key="5">
    <source>
        <dbReference type="ARBA" id="ARBA00023242"/>
    </source>
</evidence>
<dbReference type="PANTHER" id="PTHR21736">
    <property type="entry name" value="VERNALIZATION-INSENSITIVE PROTEIN 3"/>
    <property type="match status" value="1"/>
</dbReference>
<dbReference type="GO" id="GO:0005634">
    <property type="term" value="C:nucleus"/>
    <property type="evidence" value="ECO:0007669"/>
    <property type="project" value="UniProtKB-SubCell"/>
</dbReference>
<dbReference type="GO" id="GO:0010078">
    <property type="term" value="P:maintenance of root meristem identity"/>
    <property type="evidence" value="ECO:0007669"/>
    <property type="project" value="TreeGrafter"/>
</dbReference>
<dbReference type="AlphaFoldDB" id="A0AAN8YFD9"/>
<feature type="domain" description="Oberon-like PHD finger" evidence="7">
    <location>
        <begin position="442"/>
        <end position="566"/>
    </location>
</feature>
<evidence type="ECO:0000259" key="7">
    <source>
        <dbReference type="Pfam" id="PF07227"/>
    </source>
</evidence>
<accession>A0AAN8YFD9</accession>
<dbReference type="GO" id="GO:0010468">
    <property type="term" value="P:regulation of gene expression"/>
    <property type="evidence" value="ECO:0007669"/>
    <property type="project" value="TreeGrafter"/>
</dbReference>
<dbReference type="InterPro" id="IPR032881">
    <property type="entry name" value="Oberon-like_PHD"/>
</dbReference>
<evidence type="ECO:0000256" key="2">
    <source>
        <dbReference type="ARBA" id="ARBA00022723"/>
    </source>
</evidence>
<evidence type="ECO:0000313" key="9">
    <source>
        <dbReference type="Proteomes" id="UP001371456"/>
    </source>
</evidence>
<reference evidence="8 9" key="1">
    <citation type="submission" date="2024-02" db="EMBL/GenBank/DDBJ databases">
        <title>de novo genome assembly of Solanum bulbocastanum strain 11H21.</title>
        <authorList>
            <person name="Hosaka A.J."/>
        </authorList>
    </citation>
    <scope>NUCLEOTIDE SEQUENCE [LARGE SCALE GENOMIC DNA]</scope>
    <source>
        <tissue evidence="8">Young leaves</tissue>
    </source>
</reference>
<dbReference type="PRINTS" id="PR01544">
    <property type="entry name" value="ARATH130DUF"/>
</dbReference>
<dbReference type="InterPro" id="IPR047578">
    <property type="entry name" value="OBE1-like_PHD"/>
</dbReference>
<dbReference type="GO" id="GO:0010071">
    <property type="term" value="P:root meristem specification"/>
    <property type="evidence" value="ECO:0007669"/>
    <property type="project" value="TreeGrafter"/>
</dbReference>
<keyword evidence="9" id="KW-1185">Reference proteome</keyword>
<comment type="subcellular location">
    <subcellularLocation>
        <location evidence="1">Nucleus</location>
    </subcellularLocation>
</comment>
<evidence type="ECO:0000256" key="6">
    <source>
        <dbReference type="SAM" id="MobiDB-lite"/>
    </source>
</evidence>
<dbReference type="EMBL" id="JBANQN010000004">
    <property type="protein sequence ID" value="KAK6790780.1"/>
    <property type="molecule type" value="Genomic_DNA"/>
</dbReference>
<organism evidence="8 9">
    <name type="scientific">Solanum bulbocastanum</name>
    <name type="common">Wild potato</name>
    <dbReference type="NCBI Taxonomy" id="147425"/>
    <lineage>
        <taxon>Eukaryota</taxon>
        <taxon>Viridiplantae</taxon>
        <taxon>Streptophyta</taxon>
        <taxon>Embryophyta</taxon>
        <taxon>Tracheophyta</taxon>
        <taxon>Spermatophyta</taxon>
        <taxon>Magnoliopsida</taxon>
        <taxon>eudicotyledons</taxon>
        <taxon>Gunneridae</taxon>
        <taxon>Pentapetalae</taxon>
        <taxon>asterids</taxon>
        <taxon>lamiids</taxon>
        <taxon>Solanales</taxon>
        <taxon>Solanaceae</taxon>
        <taxon>Solanoideae</taxon>
        <taxon>Solaneae</taxon>
        <taxon>Solanum</taxon>
    </lineage>
</organism>
<dbReference type="CDD" id="cd15612">
    <property type="entry name" value="PHD_OBE1_like"/>
    <property type="match status" value="1"/>
</dbReference>
<dbReference type="GO" id="GO:0008270">
    <property type="term" value="F:zinc ion binding"/>
    <property type="evidence" value="ECO:0007669"/>
    <property type="project" value="UniProtKB-KW"/>
</dbReference>
<feature type="compositionally biased region" description="Basic and acidic residues" evidence="6">
    <location>
        <begin position="639"/>
        <end position="652"/>
    </location>
</feature>
<name>A0AAN8YFD9_SOLBU</name>
<keyword evidence="4" id="KW-0862">Zinc</keyword>
<protein>
    <recommendedName>
        <fullName evidence="7">Oberon-like PHD finger domain-containing protein</fullName>
    </recommendedName>
</protein>
<comment type="caution">
    <text evidence="8">The sequence shown here is derived from an EMBL/GenBank/DDBJ whole genome shotgun (WGS) entry which is preliminary data.</text>
</comment>
<feature type="region of interest" description="Disordered" evidence="6">
    <location>
        <begin position="637"/>
        <end position="656"/>
    </location>
</feature>
<evidence type="ECO:0000256" key="4">
    <source>
        <dbReference type="ARBA" id="ARBA00022833"/>
    </source>
</evidence>
<evidence type="ECO:0000313" key="8">
    <source>
        <dbReference type="EMBL" id="KAK6790780.1"/>
    </source>
</evidence>
<sequence length="667" mass="75024">MKMDCKKGKEIVVFEDQNEENNIWVDRDFLKLNEYKGNSSKRVAENEEIQVEIREKKLKGGILDLSSKRVAQNEEILIKNRGKKLKDGILDLSSKRVAENEEILAEISEKKLKGGILNLSSKGVAENEEILVEISEKKLKGGIFDLSSKRVAENEEILTDFIGKKAKDGTLDLSSKRVLENEEILVEIREKKLKDGILDLSLALPSTSSSRSLQSPEPSNNNTRIGYFRNGSLSSCYSHPFSHNLSYSLTLSSEDDSEYSGEGINWSGFSQFRKVEAGDYTLLGHPDGSSLALSCKKVNKEICDNDTDRISSSDSNSVFLFELPARPVIDDQSGDSRILGEIVSESIPLIAQIMQELPDETVESTKEYLRSLIAIPEKKDLLVSLQNRLNGRSDLTFETLSKCNKTQLEILVAIKMGLGTFLSSENHLQATELIEIFSLERCRNIYCKRVLPVDNCKCRICSKNKGFCNVCMCQVCLNLDYANGTCSWVGCDLCVHWCHAVCALHRNLIKPGPSINGPSGTTEMQFQCLGCSHSSEMFRFAKEMYRCCAKNWDQEILIKELDYVQKIFHGSDDFKGKELHAITYGLRNKLEKKMISPSDACNFIFQFFKYTDGLSHFLSSSFPASIMSSSSRRKTMINVDHHRQSDAKDSSKSDNMIEDECSAIKEL</sequence>